<dbReference type="Pfam" id="PF18701">
    <property type="entry name" value="DUF5641"/>
    <property type="match status" value="1"/>
</dbReference>
<dbReference type="PANTHER" id="PTHR47331:SF5">
    <property type="entry name" value="RIBONUCLEASE H"/>
    <property type="match status" value="1"/>
</dbReference>
<reference evidence="3" key="2">
    <citation type="submission" date="2025-08" db="UniProtKB">
        <authorList>
            <consortium name="RefSeq"/>
        </authorList>
    </citation>
    <scope>IDENTIFICATION</scope>
    <source>
        <strain evidence="3">14028-0561.14</strain>
        <tissue evidence="3">Whole fly</tissue>
    </source>
</reference>
<name>A0ABM4GGE5_DROKI</name>
<reference evidence="2" key="1">
    <citation type="submission" date="2025-05" db="UniProtKB">
        <authorList>
            <consortium name="RefSeq"/>
        </authorList>
    </citation>
    <scope>NUCLEOTIDE SEQUENCE [LARGE SCALE GENOMIC DNA]</scope>
    <source>
        <strain evidence="2">14028-0561.14</strain>
    </source>
</reference>
<protein>
    <recommendedName>
        <fullName evidence="1">DUF5641 domain-containing protein</fullName>
    </recommendedName>
</protein>
<sequence length="167" mass="18860">MPHDGKFGIRYENPDDISVLTPAHFLIGSTFTAMDEPDVTHLNIDRLSRWQRVCQMQQTFWRKWSADYLSLLQERTKWRLPVSNVPAGSMVLIKEDNVPPLRWRLGRVESTVAGEDGVERVAVIRTNSGLCKRAIRKLAVLPLETTSLGSMTLPTGAACREQPQQST</sequence>
<keyword evidence="2" id="KW-1185">Reference proteome</keyword>
<organism evidence="2 3">
    <name type="scientific">Drosophila kikkawai</name>
    <name type="common">Fruit fly</name>
    <dbReference type="NCBI Taxonomy" id="30033"/>
    <lineage>
        <taxon>Eukaryota</taxon>
        <taxon>Metazoa</taxon>
        <taxon>Ecdysozoa</taxon>
        <taxon>Arthropoda</taxon>
        <taxon>Hexapoda</taxon>
        <taxon>Insecta</taxon>
        <taxon>Pterygota</taxon>
        <taxon>Neoptera</taxon>
        <taxon>Endopterygota</taxon>
        <taxon>Diptera</taxon>
        <taxon>Brachycera</taxon>
        <taxon>Muscomorpha</taxon>
        <taxon>Ephydroidea</taxon>
        <taxon>Drosophilidae</taxon>
        <taxon>Drosophila</taxon>
        <taxon>Sophophora</taxon>
    </lineage>
</organism>
<evidence type="ECO:0000313" key="3">
    <source>
        <dbReference type="RefSeq" id="XP_070141789.1"/>
    </source>
</evidence>
<dbReference type="RefSeq" id="XP_070141789.1">
    <property type="nucleotide sequence ID" value="XM_070285688.1"/>
</dbReference>
<evidence type="ECO:0000313" key="2">
    <source>
        <dbReference type="Proteomes" id="UP001652661"/>
    </source>
</evidence>
<dbReference type="PANTHER" id="PTHR47331">
    <property type="entry name" value="PHD-TYPE DOMAIN-CONTAINING PROTEIN"/>
    <property type="match status" value="1"/>
</dbReference>
<dbReference type="Proteomes" id="UP001652661">
    <property type="component" value="Chromosome 2L"/>
</dbReference>
<feature type="domain" description="DUF5641" evidence="1">
    <location>
        <begin position="48"/>
        <end position="141"/>
    </location>
</feature>
<dbReference type="InterPro" id="IPR040676">
    <property type="entry name" value="DUF5641"/>
</dbReference>
<gene>
    <name evidence="3" type="primary">LOC121502488</name>
</gene>
<evidence type="ECO:0000259" key="1">
    <source>
        <dbReference type="Pfam" id="PF18701"/>
    </source>
</evidence>
<proteinExistence type="predicted"/>
<dbReference type="GeneID" id="121502488"/>
<accession>A0ABM4GGE5</accession>